<reference evidence="2" key="1">
    <citation type="submission" date="2016-10" db="EMBL/GenBank/DDBJ databases">
        <title>Sequence of Gallionella enrichment culture.</title>
        <authorList>
            <person name="Poehlein A."/>
            <person name="Muehling M."/>
            <person name="Daniel R."/>
        </authorList>
    </citation>
    <scope>NUCLEOTIDE SEQUENCE</scope>
</reference>
<proteinExistence type="predicted"/>
<name>A0A1J5PEU9_9ZZZZ</name>
<sequence>MRRIGRVRVTLGFGIHHNVHVALLPARHLFRHMPPGHAKAKLRQHALQPRRLCGRGGKFDEFQRLHLGAGGQVGQGGRQRRVFAPQSVLQVDQAAMPVLRHQSRVAAAKLVIENLKAQRPGIACRHHGAQKAHHIQIAFARHVAEVARPIQQVHRDQRRIRQLHEKDLVARNAPDRIRINAAPEGMKTIQNNPNIGVIGAPHHLPRIAVIVDMAAPSQRLKPNPQAAFRRTLAEFAQVIRRAVDATQCLRMHRGTHQHKVGAQLLHEVKFALRPRESPRPERLRQPLKIAERLEQRDVQPMIAHHLPHIARTAVKGDEILLEYLDSIEPRRRNRRQLFPKIARDRDGGNRGFHGRHPSGTVR</sequence>
<organism evidence="2">
    <name type="scientific">mine drainage metagenome</name>
    <dbReference type="NCBI Taxonomy" id="410659"/>
    <lineage>
        <taxon>unclassified sequences</taxon>
        <taxon>metagenomes</taxon>
        <taxon>ecological metagenomes</taxon>
    </lineage>
</organism>
<evidence type="ECO:0000256" key="1">
    <source>
        <dbReference type="SAM" id="MobiDB-lite"/>
    </source>
</evidence>
<gene>
    <name evidence="2" type="ORF">GALL_482380</name>
</gene>
<comment type="caution">
    <text evidence="2">The sequence shown here is derived from an EMBL/GenBank/DDBJ whole genome shotgun (WGS) entry which is preliminary data.</text>
</comment>
<evidence type="ECO:0000313" key="2">
    <source>
        <dbReference type="EMBL" id="OIQ70153.1"/>
    </source>
</evidence>
<dbReference type="EMBL" id="MLJW01004340">
    <property type="protein sequence ID" value="OIQ70153.1"/>
    <property type="molecule type" value="Genomic_DNA"/>
</dbReference>
<accession>A0A1J5PEU9</accession>
<dbReference type="AlphaFoldDB" id="A0A1J5PEU9"/>
<protein>
    <submittedName>
        <fullName evidence="2">Uncharacterized protein</fullName>
    </submittedName>
</protein>
<feature type="region of interest" description="Disordered" evidence="1">
    <location>
        <begin position="335"/>
        <end position="362"/>
    </location>
</feature>